<dbReference type="InterPro" id="IPR055971">
    <property type="entry name" value="DUF7549"/>
</dbReference>
<reference evidence="2" key="1">
    <citation type="submission" date="2022-09" db="EMBL/GenBank/DDBJ databases">
        <title>Diverse halophilic archaea isolated from saline environments.</title>
        <authorList>
            <person name="Cui H.-L."/>
        </authorList>
    </citation>
    <scope>NUCLEOTIDE SEQUENCE</scope>
    <source>
        <strain evidence="2">ZS-35-S2</strain>
    </source>
</reference>
<keyword evidence="1" id="KW-0812">Transmembrane</keyword>
<dbReference type="EMBL" id="CP104003">
    <property type="protein sequence ID" value="UWM56398.1"/>
    <property type="molecule type" value="Genomic_DNA"/>
</dbReference>
<gene>
    <name evidence="2" type="ORF">N0B31_08905</name>
</gene>
<feature type="transmembrane region" description="Helical" evidence="1">
    <location>
        <begin position="114"/>
        <end position="137"/>
    </location>
</feature>
<evidence type="ECO:0000313" key="2">
    <source>
        <dbReference type="EMBL" id="UWM56398.1"/>
    </source>
</evidence>
<accession>A0A9E7R6V4</accession>
<organism evidence="2 3">
    <name type="scientific">Salinirubellus salinus</name>
    <dbReference type="NCBI Taxonomy" id="1364945"/>
    <lineage>
        <taxon>Archaea</taxon>
        <taxon>Methanobacteriati</taxon>
        <taxon>Methanobacteriota</taxon>
        <taxon>Stenosarchaea group</taxon>
        <taxon>Halobacteria</taxon>
        <taxon>Halobacteriales</taxon>
        <taxon>Natronomonadaceae</taxon>
        <taxon>Salinirubellus</taxon>
    </lineage>
</organism>
<dbReference type="Proteomes" id="UP001057580">
    <property type="component" value="Chromosome"/>
</dbReference>
<feature type="transmembrane region" description="Helical" evidence="1">
    <location>
        <begin position="143"/>
        <end position="162"/>
    </location>
</feature>
<dbReference type="AlphaFoldDB" id="A0A9E7R6V4"/>
<keyword evidence="1" id="KW-1133">Transmembrane helix</keyword>
<keyword evidence="3" id="KW-1185">Reference proteome</keyword>
<evidence type="ECO:0000256" key="1">
    <source>
        <dbReference type="SAM" id="Phobius"/>
    </source>
</evidence>
<evidence type="ECO:0000313" key="3">
    <source>
        <dbReference type="Proteomes" id="UP001057580"/>
    </source>
</evidence>
<proteinExistence type="predicted"/>
<dbReference type="KEGG" id="ssai:N0B31_08905"/>
<keyword evidence="1" id="KW-0472">Membrane</keyword>
<protein>
    <submittedName>
        <fullName evidence="2">TIGR04206 family protein</fullName>
    </submittedName>
</protein>
<sequence>MVWVRSEYAGEFAVLSAWLSALLPWSVSFAQAGPVTLVVLRFPLFLFQFTLNLSLEGEQPFQTVLRAVARESGAVQRAYTVWLVGAGVFVLALVLSVGYYALDERLEARLAIDPVRLMAVLLLATGLVLGLASVLVVSSYVGLTVPIGVFFLLALGYLLLVVERAPDDPEETDAAATPE</sequence>
<name>A0A9E7R6V4_9EURY</name>
<feature type="transmembrane region" description="Helical" evidence="1">
    <location>
        <begin position="79"/>
        <end position="102"/>
    </location>
</feature>
<dbReference type="Pfam" id="PF24417">
    <property type="entry name" value="DUF7549"/>
    <property type="match status" value="1"/>
</dbReference>
<dbReference type="GeneID" id="74942537"/>
<dbReference type="RefSeq" id="WP_260643512.1">
    <property type="nucleotide sequence ID" value="NZ_CP104003.1"/>
</dbReference>